<sequence>MKFGVPLPIGHISPPGEFQSMAAVRELAQGVEALGIDGVSTSEHPIPDAEWLRSDPTGHDCVDPFTALAFVAAMTSRLKVYTNVLVLPYRNPFLTAKAASTLAVLSDNRLMLGVGIGYQKAEFEALGVPFKERGPLTDEALETIRQVWAGGPIVKQGRYFHATGNEARPVPSPTPPIWIGGGSDAAIVRAARLGDGWIPHFSVPTNDPIIMKASVVSMRHFAEKTARLRELREEYGQTGPFDIAPRPPVTPKALDRAEADQFLEAVHQLHEAGANWVWTPLPAPSRAGFLENAAWYAEEVIARFRA</sequence>
<dbReference type="SUPFAM" id="SSF51679">
    <property type="entry name" value="Bacterial luciferase-like"/>
    <property type="match status" value="1"/>
</dbReference>
<name>A0ABY7TII7_9SPHN</name>
<evidence type="ECO:0000259" key="5">
    <source>
        <dbReference type="Pfam" id="PF00296"/>
    </source>
</evidence>
<dbReference type="EMBL" id="CP117411">
    <property type="protein sequence ID" value="WCT73036.1"/>
    <property type="molecule type" value="Genomic_DNA"/>
</dbReference>
<gene>
    <name evidence="6" type="ORF">PQ455_15580</name>
</gene>
<organism evidence="6 7">
    <name type="scientific">Sphingomonas naphthae</name>
    <dbReference type="NCBI Taxonomy" id="1813468"/>
    <lineage>
        <taxon>Bacteria</taxon>
        <taxon>Pseudomonadati</taxon>
        <taxon>Pseudomonadota</taxon>
        <taxon>Alphaproteobacteria</taxon>
        <taxon>Sphingomonadales</taxon>
        <taxon>Sphingomonadaceae</taxon>
        <taxon>Sphingomonas</taxon>
    </lineage>
</organism>
<keyword evidence="7" id="KW-1185">Reference proteome</keyword>
<accession>A0ABY7TII7</accession>
<keyword evidence="3 6" id="KW-0560">Oxidoreductase</keyword>
<dbReference type="Gene3D" id="3.20.20.30">
    <property type="entry name" value="Luciferase-like domain"/>
    <property type="match status" value="1"/>
</dbReference>
<dbReference type="Proteomes" id="UP001220395">
    <property type="component" value="Chromosome"/>
</dbReference>
<dbReference type="InterPro" id="IPR019921">
    <property type="entry name" value="Lucif-like_OxRdtase_Rv2161c"/>
</dbReference>
<feature type="domain" description="Luciferase-like" evidence="5">
    <location>
        <begin position="1"/>
        <end position="227"/>
    </location>
</feature>
<reference evidence="6 7" key="1">
    <citation type="submission" date="2023-02" db="EMBL/GenBank/DDBJ databases">
        <title>Genome sequence of Sphingomonas naphthae.</title>
        <authorList>
            <person name="Kim S."/>
            <person name="Heo J."/>
            <person name="Kwon S.-W."/>
        </authorList>
    </citation>
    <scope>NUCLEOTIDE SEQUENCE [LARGE SCALE GENOMIC DNA]</scope>
    <source>
        <strain evidence="6 7">KACC 18716</strain>
    </source>
</reference>
<dbReference type="EC" id="1.-.-.-" evidence="6"/>
<protein>
    <submittedName>
        <fullName evidence="6">TIGR03619 family F420-dependent LLM class oxidoreductase</fullName>
        <ecNumber evidence="6">1.-.-.-</ecNumber>
    </submittedName>
</protein>
<dbReference type="PANTHER" id="PTHR42847:SF4">
    <property type="entry name" value="ALKANESULFONATE MONOOXYGENASE-RELATED"/>
    <property type="match status" value="1"/>
</dbReference>
<dbReference type="PANTHER" id="PTHR42847">
    <property type="entry name" value="ALKANESULFONATE MONOOXYGENASE"/>
    <property type="match status" value="1"/>
</dbReference>
<keyword evidence="1" id="KW-0285">Flavoprotein</keyword>
<evidence type="ECO:0000256" key="4">
    <source>
        <dbReference type="ARBA" id="ARBA00023033"/>
    </source>
</evidence>
<evidence type="ECO:0000313" key="7">
    <source>
        <dbReference type="Proteomes" id="UP001220395"/>
    </source>
</evidence>
<evidence type="ECO:0000256" key="2">
    <source>
        <dbReference type="ARBA" id="ARBA00022643"/>
    </source>
</evidence>
<evidence type="ECO:0000256" key="1">
    <source>
        <dbReference type="ARBA" id="ARBA00022630"/>
    </source>
</evidence>
<dbReference type="RefSeq" id="WP_273687010.1">
    <property type="nucleotide sequence ID" value="NZ_CP117411.1"/>
</dbReference>
<dbReference type="GO" id="GO:0016491">
    <property type="term" value="F:oxidoreductase activity"/>
    <property type="evidence" value="ECO:0007669"/>
    <property type="project" value="UniProtKB-KW"/>
</dbReference>
<dbReference type="Pfam" id="PF00296">
    <property type="entry name" value="Bac_luciferase"/>
    <property type="match status" value="1"/>
</dbReference>
<evidence type="ECO:0000256" key="3">
    <source>
        <dbReference type="ARBA" id="ARBA00023002"/>
    </source>
</evidence>
<dbReference type="InterPro" id="IPR011251">
    <property type="entry name" value="Luciferase-like_dom"/>
</dbReference>
<proteinExistence type="predicted"/>
<dbReference type="InterPro" id="IPR050172">
    <property type="entry name" value="SsuD_RutA_monooxygenase"/>
</dbReference>
<keyword evidence="4" id="KW-0503">Monooxygenase</keyword>
<evidence type="ECO:0000313" key="6">
    <source>
        <dbReference type="EMBL" id="WCT73036.1"/>
    </source>
</evidence>
<dbReference type="InterPro" id="IPR036661">
    <property type="entry name" value="Luciferase-like_sf"/>
</dbReference>
<dbReference type="NCBIfam" id="TIGR03619">
    <property type="entry name" value="F420_Rv2161c"/>
    <property type="match status" value="1"/>
</dbReference>
<keyword evidence="2" id="KW-0288">FMN</keyword>